<comment type="caution">
    <text evidence="15">The sequence shown here is derived from an EMBL/GenBank/DDBJ whole genome shotgun (WGS) entry which is preliminary data.</text>
</comment>
<keyword evidence="2 9" id="KW-0813">Transport</keyword>
<dbReference type="Pfam" id="PF07715">
    <property type="entry name" value="Plug"/>
    <property type="match status" value="1"/>
</dbReference>
<evidence type="ECO:0000256" key="7">
    <source>
        <dbReference type="ARBA" id="ARBA00023136"/>
    </source>
</evidence>
<evidence type="ECO:0000256" key="11">
    <source>
        <dbReference type="RuleBase" id="RU003357"/>
    </source>
</evidence>
<feature type="domain" description="TonB-dependent receptor-like beta-barrel" evidence="13">
    <location>
        <begin position="200"/>
        <end position="641"/>
    </location>
</feature>
<dbReference type="InterPro" id="IPR000531">
    <property type="entry name" value="Beta-barrel_TonB"/>
</dbReference>
<dbReference type="GO" id="GO:0015344">
    <property type="term" value="F:siderophore uptake transmembrane transporter activity"/>
    <property type="evidence" value="ECO:0007669"/>
    <property type="project" value="TreeGrafter"/>
</dbReference>
<evidence type="ECO:0000256" key="12">
    <source>
        <dbReference type="SAM" id="SignalP"/>
    </source>
</evidence>
<evidence type="ECO:0000256" key="6">
    <source>
        <dbReference type="ARBA" id="ARBA00023077"/>
    </source>
</evidence>
<reference evidence="15 16" key="1">
    <citation type="submission" date="2015-03" db="EMBL/GenBank/DDBJ databases">
        <title>Draft genome sequences of two protease-producing strains of Arsukibacterium isolated from two cold and alkaline environments.</title>
        <authorList>
            <person name="Lylloff J.E."/>
            <person name="Skov L.B."/>
            <person name="Jepsen M."/>
            <person name="Hallin P.F."/>
            <person name="Sorensen S.J."/>
            <person name="Stougaard P."/>
            <person name="Glaring M.A."/>
        </authorList>
    </citation>
    <scope>NUCLEOTIDE SEQUENCE [LARGE SCALE GENOMIC DNA]</scope>
    <source>
        <strain evidence="15 16">GCM72</strain>
    </source>
</reference>
<evidence type="ECO:0000256" key="9">
    <source>
        <dbReference type="PROSITE-ProRule" id="PRU01360"/>
    </source>
</evidence>
<evidence type="ECO:0000256" key="4">
    <source>
        <dbReference type="ARBA" id="ARBA00022692"/>
    </source>
</evidence>
<dbReference type="STRING" id="336831.WG68_12580"/>
<keyword evidence="8 9" id="KW-0998">Cell outer membrane</keyword>
<organism evidence="15 16">
    <name type="scientific">Arsukibacterium ikkense</name>
    <dbReference type="NCBI Taxonomy" id="336831"/>
    <lineage>
        <taxon>Bacteria</taxon>
        <taxon>Pseudomonadati</taxon>
        <taxon>Pseudomonadota</taxon>
        <taxon>Gammaproteobacteria</taxon>
        <taxon>Chromatiales</taxon>
        <taxon>Chromatiaceae</taxon>
        <taxon>Arsukibacterium</taxon>
    </lineage>
</organism>
<dbReference type="GO" id="GO:0009279">
    <property type="term" value="C:cell outer membrane"/>
    <property type="evidence" value="ECO:0007669"/>
    <property type="project" value="UniProtKB-SubCell"/>
</dbReference>
<protein>
    <submittedName>
        <fullName evidence="15">TonB-dependent receptor</fullName>
    </submittedName>
</protein>
<dbReference type="Proteomes" id="UP000034228">
    <property type="component" value="Unassembled WGS sequence"/>
</dbReference>
<dbReference type="PANTHER" id="PTHR30069">
    <property type="entry name" value="TONB-DEPENDENT OUTER MEMBRANE RECEPTOR"/>
    <property type="match status" value="1"/>
</dbReference>
<dbReference type="AlphaFoldDB" id="A0A0M2V735"/>
<dbReference type="InterPro" id="IPR010917">
    <property type="entry name" value="TonB_rcpt_CS"/>
</dbReference>
<dbReference type="SUPFAM" id="SSF56935">
    <property type="entry name" value="Porins"/>
    <property type="match status" value="1"/>
</dbReference>
<evidence type="ECO:0000313" key="16">
    <source>
        <dbReference type="Proteomes" id="UP000034228"/>
    </source>
</evidence>
<accession>A0A0M2V735</accession>
<dbReference type="EMBL" id="LAHO01000012">
    <property type="protein sequence ID" value="KKO44973.1"/>
    <property type="molecule type" value="Genomic_DNA"/>
</dbReference>
<evidence type="ECO:0000259" key="13">
    <source>
        <dbReference type="Pfam" id="PF00593"/>
    </source>
</evidence>
<name>A0A0M2V735_9GAMM</name>
<dbReference type="Gene3D" id="2.170.130.10">
    <property type="entry name" value="TonB-dependent receptor, plug domain"/>
    <property type="match status" value="1"/>
</dbReference>
<dbReference type="InterPro" id="IPR039426">
    <property type="entry name" value="TonB-dep_rcpt-like"/>
</dbReference>
<feature type="domain" description="TonB-dependent receptor plug" evidence="14">
    <location>
        <begin position="48"/>
        <end position="145"/>
    </location>
</feature>
<feature type="chain" id="PRO_5005644595" evidence="12">
    <location>
        <begin position="27"/>
        <end position="681"/>
    </location>
</feature>
<gene>
    <name evidence="15" type="ORF">WG68_12580</name>
</gene>
<comment type="subcellular location">
    <subcellularLocation>
        <location evidence="1 9">Cell outer membrane</location>
        <topology evidence="1 9">Multi-pass membrane protein</topology>
    </subcellularLocation>
</comment>
<keyword evidence="16" id="KW-1185">Reference proteome</keyword>
<evidence type="ECO:0000256" key="8">
    <source>
        <dbReference type="ARBA" id="ARBA00023237"/>
    </source>
</evidence>
<evidence type="ECO:0000256" key="1">
    <source>
        <dbReference type="ARBA" id="ARBA00004571"/>
    </source>
</evidence>
<dbReference type="GO" id="GO:0044718">
    <property type="term" value="P:siderophore transmembrane transport"/>
    <property type="evidence" value="ECO:0007669"/>
    <property type="project" value="TreeGrafter"/>
</dbReference>
<feature type="short sequence motif" description="TonB C-terminal box" evidence="10">
    <location>
        <begin position="664"/>
        <end position="681"/>
    </location>
</feature>
<sequence length="681" mass="75843">MFRPMFVVSVVLAYPLSAAATLPAHADDSDIERIVVTTVAMLDPLTVVTDPKQPRQPLPAHDGADYLRSITGFSAIRKGGASSDPLFRGMAGSRLNILTDGDMLLGGCGSRMDPPTAYIAPQAYDKLTVIKGPQTVSYGPGSSAATVLFERNHQRLAQPGLSGSLNSTLASAARSDSAIDLTAGTTSGYARAIATFANADDYQDGAGQRIHSAYQRWSSQLELAYTPSDDNILLLKLGSSNGEAAYADRLMDGSEFKRQNIGLKWSLTNINRYLQRLDIQWYYNYIDHVMDNFSLRTFTPSMLMPAPAASNPDRRTLGGRLFTEWQLSADVSWQLGLDGAQNVHRIRNSMNQAAMPYQQRERQQDLRFAQLGLFNELVYQLHDTGQLIAGARLDYWQAEDSRPVLGSMAQQQLNPSFGQRRDAYLAAGFARYQQQQAAWQWYIGLGYNERFPDYWELAGANRASEQSVSAFNIKAEQTTQLDLGLVYQQQAWQLGLSLFANHIDDYLLTQQNWPLAMQSVTVSRNIDARSAGAELDLSYRFNHHWQSSLALAYVRGRNLTDQLPLAQQPPLELKLALNYDKQNWYSGVLWRLVAAQHRVAPGQGNIVGTDIEASPGFAVLSWHSGWRVTQQFTVVAGVDNLLNQRYHEHLSKAGTMVSGYLPVGQINEAGRTWWLNLNWQF</sequence>
<dbReference type="InterPro" id="IPR012910">
    <property type="entry name" value="Plug_dom"/>
</dbReference>
<dbReference type="PROSITE" id="PS52016">
    <property type="entry name" value="TONB_DEPENDENT_REC_3"/>
    <property type="match status" value="1"/>
</dbReference>
<dbReference type="InterPro" id="IPR036942">
    <property type="entry name" value="Beta-barrel_TonB_sf"/>
</dbReference>
<evidence type="ECO:0000313" key="15">
    <source>
        <dbReference type="EMBL" id="KKO44973.1"/>
    </source>
</evidence>
<comment type="similarity">
    <text evidence="9 11">Belongs to the TonB-dependent receptor family.</text>
</comment>
<evidence type="ECO:0000256" key="5">
    <source>
        <dbReference type="ARBA" id="ARBA00022729"/>
    </source>
</evidence>
<dbReference type="InterPro" id="IPR037066">
    <property type="entry name" value="Plug_dom_sf"/>
</dbReference>
<evidence type="ECO:0000256" key="10">
    <source>
        <dbReference type="PROSITE-ProRule" id="PRU10144"/>
    </source>
</evidence>
<dbReference type="PROSITE" id="PS01156">
    <property type="entry name" value="TONB_DEPENDENT_REC_2"/>
    <property type="match status" value="1"/>
</dbReference>
<evidence type="ECO:0000256" key="2">
    <source>
        <dbReference type="ARBA" id="ARBA00022448"/>
    </source>
</evidence>
<evidence type="ECO:0000256" key="3">
    <source>
        <dbReference type="ARBA" id="ARBA00022452"/>
    </source>
</evidence>
<dbReference type="Pfam" id="PF00593">
    <property type="entry name" value="TonB_dep_Rec_b-barrel"/>
    <property type="match status" value="1"/>
</dbReference>
<keyword evidence="3 9" id="KW-1134">Transmembrane beta strand</keyword>
<dbReference type="PANTHER" id="PTHR30069:SF49">
    <property type="entry name" value="OUTER MEMBRANE PROTEIN C"/>
    <property type="match status" value="1"/>
</dbReference>
<dbReference type="NCBIfam" id="TIGR01778">
    <property type="entry name" value="TonB-copper"/>
    <property type="match status" value="1"/>
</dbReference>
<dbReference type="OrthoDB" id="5332150at2"/>
<keyword evidence="15" id="KW-0675">Receptor</keyword>
<keyword evidence="7 9" id="KW-0472">Membrane</keyword>
<keyword evidence="6 11" id="KW-0798">TonB box</keyword>
<proteinExistence type="inferred from homology"/>
<keyword evidence="4 9" id="KW-0812">Transmembrane</keyword>
<dbReference type="InterPro" id="IPR010100">
    <property type="entry name" value="TonB-dep_Cu_rcpt"/>
</dbReference>
<keyword evidence="5 12" id="KW-0732">Signal</keyword>
<dbReference type="CDD" id="cd01347">
    <property type="entry name" value="ligand_gated_channel"/>
    <property type="match status" value="1"/>
</dbReference>
<dbReference type="Gene3D" id="2.40.170.20">
    <property type="entry name" value="TonB-dependent receptor, beta-barrel domain"/>
    <property type="match status" value="1"/>
</dbReference>
<dbReference type="PATRIC" id="fig|336831.14.peg.1745"/>
<feature type="signal peptide" evidence="12">
    <location>
        <begin position="1"/>
        <end position="26"/>
    </location>
</feature>
<evidence type="ECO:0000259" key="14">
    <source>
        <dbReference type="Pfam" id="PF07715"/>
    </source>
</evidence>